<evidence type="ECO:0000256" key="1">
    <source>
        <dbReference type="ARBA" id="ARBA00022801"/>
    </source>
</evidence>
<dbReference type="EMBL" id="CP108110">
    <property type="protein sequence ID" value="WUQ81709.1"/>
    <property type="molecule type" value="Genomic_DNA"/>
</dbReference>
<evidence type="ECO:0000313" key="3">
    <source>
        <dbReference type="EMBL" id="WUQ81709.1"/>
    </source>
</evidence>
<keyword evidence="4" id="KW-1185">Reference proteome</keyword>
<keyword evidence="1" id="KW-0378">Hydrolase</keyword>
<dbReference type="Pfam" id="PF00857">
    <property type="entry name" value="Isochorismatase"/>
    <property type="match status" value="1"/>
</dbReference>
<gene>
    <name evidence="3" type="ORF">OHA16_01245</name>
</gene>
<dbReference type="Gene3D" id="3.40.50.850">
    <property type="entry name" value="Isochorismatase-like"/>
    <property type="match status" value="1"/>
</dbReference>
<protein>
    <submittedName>
        <fullName evidence="3">Isochorismatase family protein</fullName>
    </submittedName>
</protein>
<reference evidence="3" key="1">
    <citation type="submission" date="2022-10" db="EMBL/GenBank/DDBJ databases">
        <title>The complete genomes of actinobacterial strains from the NBC collection.</title>
        <authorList>
            <person name="Joergensen T.S."/>
            <person name="Alvarez Arevalo M."/>
            <person name="Sterndorff E.B."/>
            <person name="Faurdal D."/>
            <person name="Vuksanovic O."/>
            <person name="Mourched A.-S."/>
            <person name="Charusanti P."/>
            <person name="Shaw S."/>
            <person name="Blin K."/>
            <person name="Weber T."/>
        </authorList>
    </citation>
    <scope>NUCLEOTIDE SEQUENCE</scope>
    <source>
        <strain evidence="3">NBC_00222</strain>
    </source>
</reference>
<evidence type="ECO:0000313" key="4">
    <source>
        <dbReference type="Proteomes" id="UP001432222"/>
    </source>
</evidence>
<dbReference type="PANTHER" id="PTHR43540">
    <property type="entry name" value="PEROXYUREIDOACRYLATE/UREIDOACRYLATE AMIDOHYDROLASE-RELATED"/>
    <property type="match status" value="1"/>
</dbReference>
<dbReference type="InterPro" id="IPR000868">
    <property type="entry name" value="Isochorismatase-like_dom"/>
</dbReference>
<organism evidence="3 4">
    <name type="scientific">Kitasatospora purpeofusca</name>
    <dbReference type="NCBI Taxonomy" id="67352"/>
    <lineage>
        <taxon>Bacteria</taxon>
        <taxon>Bacillati</taxon>
        <taxon>Actinomycetota</taxon>
        <taxon>Actinomycetes</taxon>
        <taxon>Kitasatosporales</taxon>
        <taxon>Streptomycetaceae</taxon>
        <taxon>Kitasatospora</taxon>
    </lineage>
</organism>
<dbReference type="RefSeq" id="WP_328952783.1">
    <property type="nucleotide sequence ID" value="NZ_CP108110.1"/>
</dbReference>
<feature type="domain" description="Isochorismatase-like" evidence="2">
    <location>
        <begin position="4"/>
        <end position="137"/>
    </location>
</feature>
<proteinExistence type="predicted"/>
<accession>A0ABZ1TU88</accession>
<dbReference type="Proteomes" id="UP001432222">
    <property type="component" value="Chromosome"/>
</dbReference>
<name>A0ABZ1TU88_9ACTN</name>
<dbReference type="InterPro" id="IPR036380">
    <property type="entry name" value="Isochorismatase-like_sf"/>
</dbReference>
<dbReference type="InterPro" id="IPR050272">
    <property type="entry name" value="Isochorismatase-like_hydrls"/>
</dbReference>
<sequence>MTDTALLIADMQIALLTGAHDTEGCLERVAGLAGRARAAGVPVIYLRQRVDHPDIPAEALEIHPTVAPRPGDTVLEKDSADPFLGTELDALLRGRGVRQVVVTGLITEYCVDSTCRSALSHGYDVVLVADGHTTPTRPADSPLPAAAQVIVHHNALFATIVYAGRTVRVLPASEVDFA</sequence>
<evidence type="ECO:0000259" key="2">
    <source>
        <dbReference type="Pfam" id="PF00857"/>
    </source>
</evidence>
<dbReference type="SUPFAM" id="SSF52499">
    <property type="entry name" value="Isochorismatase-like hydrolases"/>
    <property type="match status" value="1"/>
</dbReference>